<feature type="transmembrane region" description="Helical" evidence="1">
    <location>
        <begin position="65"/>
        <end position="83"/>
    </location>
</feature>
<dbReference type="EMBL" id="CP095075">
    <property type="protein sequence ID" value="UOR12810.1"/>
    <property type="molecule type" value="Genomic_DNA"/>
</dbReference>
<name>A0ABY4HG04_9BACI</name>
<keyword evidence="3" id="KW-1185">Reference proteome</keyword>
<reference evidence="2" key="1">
    <citation type="submission" date="2022-04" db="EMBL/GenBank/DDBJ databases">
        <title>Halobacillus sp. isolated from saltern.</title>
        <authorList>
            <person name="Won M."/>
            <person name="Lee C.-M."/>
            <person name="Woen H.-Y."/>
            <person name="Kwon S.-W."/>
        </authorList>
    </citation>
    <scope>NUCLEOTIDE SEQUENCE</scope>
    <source>
        <strain evidence="2">SSHM10-5</strain>
    </source>
</reference>
<accession>A0ABY4HG04</accession>
<keyword evidence="1" id="KW-0812">Transmembrane</keyword>
<evidence type="ECO:0000256" key="1">
    <source>
        <dbReference type="SAM" id="Phobius"/>
    </source>
</evidence>
<proteinExistence type="predicted"/>
<sequence length="120" mass="13409">MSKKAFSILSALLFILTVFPIIAGPTRWGNGLFVFVLDISIYLPLILGGAGLVFGLLGRKGNVKVSLVLLNIIGSFHSLYYLLQCMVFNSHKKSYSSWERLFNKGSCFFCLPSRIIKEDQ</sequence>
<dbReference type="RefSeq" id="WP_245033872.1">
    <property type="nucleotide sequence ID" value="NZ_CP095075.1"/>
</dbReference>
<keyword evidence="1" id="KW-0472">Membrane</keyword>
<gene>
    <name evidence="2" type="ORF">MUO15_04655</name>
</gene>
<protein>
    <submittedName>
        <fullName evidence="2">Uncharacterized protein</fullName>
    </submittedName>
</protein>
<organism evidence="2 3">
    <name type="scientific">Halobacillus amylolyticus</name>
    <dbReference type="NCBI Taxonomy" id="2932259"/>
    <lineage>
        <taxon>Bacteria</taxon>
        <taxon>Bacillati</taxon>
        <taxon>Bacillota</taxon>
        <taxon>Bacilli</taxon>
        <taxon>Bacillales</taxon>
        <taxon>Bacillaceae</taxon>
        <taxon>Halobacillus</taxon>
    </lineage>
</organism>
<dbReference type="Proteomes" id="UP000830326">
    <property type="component" value="Chromosome"/>
</dbReference>
<evidence type="ECO:0000313" key="3">
    <source>
        <dbReference type="Proteomes" id="UP000830326"/>
    </source>
</evidence>
<feature type="transmembrane region" description="Helical" evidence="1">
    <location>
        <begin position="39"/>
        <end position="58"/>
    </location>
</feature>
<evidence type="ECO:0000313" key="2">
    <source>
        <dbReference type="EMBL" id="UOR12810.1"/>
    </source>
</evidence>
<keyword evidence="1" id="KW-1133">Transmembrane helix</keyword>